<dbReference type="NCBIfam" id="TIGR02893">
    <property type="entry name" value="spore_yabQ"/>
    <property type="match status" value="1"/>
</dbReference>
<feature type="transmembrane region" description="Helical" evidence="1">
    <location>
        <begin position="85"/>
        <end position="104"/>
    </location>
</feature>
<sequence length="132" mass="15600">MSWIWERSAGQIGTLFSEAVFHETHACWRSLVVGVVLMMVYDIFRLVRLLVKHRAWLIGVEDVIYWVFASFTVFGLFYLENDGALRFYMIGAVIFGMILYDRMVSTNFFRVLKKAGRCFRIKIRKKTQKQSR</sequence>
<gene>
    <name evidence="2" type="ORF">LKD32_00530</name>
</gene>
<keyword evidence="3" id="KW-1185">Reference proteome</keyword>
<reference evidence="2" key="1">
    <citation type="submission" date="2021-10" db="EMBL/GenBank/DDBJ databases">
        <title>Anaerobic single-cell dispensing facilitates the cultivation of human gut bacteria.</title>
        <authorList>
            <person name="Afrizal A."/>
        </authorList>
    </citation>
    <scope>NUCLEOTIDE SEQUENCE</scope>
    <source>
        <strain evidence="2">CLA-AA-H274</strain>
    </source>
</reference>
<feature type="transmembrane region" description="Helical" evidence="1">
    <location>
        <begin position="63"/>
        <end position="79"/>
    </location>
</feature>
<evidence type="ECO:0000313" key="3">
    <source>
        <dbReference type="Proteomes" id="UP001198962"/>
    </source>
</evidence>
<keyword evidence="1" id="KW-1133">Transmembrane helix</keyword>
<proteinExistence type="predicted"/>
<dbReference type="Pfam" id="PF09578">
    <property type="entry name" value="Spore_YabQ"/>
    <property type="match status" value="1"/>
</dbReference>
<feature type="transmembrane region" description="Helical" evidence="1">
    <location>
        <begin position="31"/>
        <end position="51"/>
    </location>
</feature>
<evidence type="ECO:0000256" key="1">
    <source>
        <dbReference type="SAM" id="Phobius"/>
    </source>
</evidence>
<name>A0AAE3DIR3_9FIRM</name>
<dbReference type="AlphaFoldDB" id="A0AAE3DIR3"/>
<keyword evidence="1" id="KW-0812">Transmembrane</keyword>
<comment type="caution">
    <text evidence="2">The sequence shown here is derived from an EMBL/GenBank/DDBJ whole genome shotgun (WGS) entry which is preliminary data.</text>
</comment>
<dbReference type="RefSeq" id="WP_308450287.1">
    <property type="nucleotide sequence ID" value="NZ_JAJEPU010000001.1"/>
</dbReference>
<protein>
    <submittedName>
        <fullName evidence="2">Spore cortex biosynthesis protein YabQ</fullName>
    </submittedName>
</protein>
<evidence type="ECO:0000313" key="2">
    <source>
        <dbReference type="EMBL" id="MCC2163382.1"/>
    </source>
</evidence>
<organism evidence="2 3">
    <name type="scientific">Brotaphodocola catenula</name>
    <dbReference type="NCBI Taxonomy" id="2885361"/>
    <lineage>
        <taxon>Bacteria</taxon>
        <taxon>Bacillati</taxon>
        <taxon>Bacillota</taxon>
        <taxon>Clostridia</taxon>
        <taxon>Lachnospirales</taxon>
        <taxon>Lachnospiraceae</taxon>
        <taxon>Brotaphodocola</taxon>
    </lineage>
</organism>
<dbReference type="Proteomes" id="UP001198962">
    <property type="component" value="Unassembled WGS sequence"/>
</dbReference>
<dbReference type="EMBL" id="JAJEPU010000001">
    <property type="protein sequence ID" value="MCC2163382.1"/>
    <property type="molecule type" value="Genomic_DNA"/>
</dbReference>
<keyword evidence="1" id="KW-0472">Membrane</keyword>
<dbReference type="InterPro" id="IPR019074">
    <property type="entry name" value="YabQ"/>
</dbReference>
<accession>A0AAE3DIR3</accession>